<comment type="caution">
    <text evidence="1">The sequence shown here is derived from an EMBL/GenBank/DDBJ whole genome shotgun (WGS) entry which is preliminary data.</text>
</comment>
<evidence type="ECO:0000313" key="1">
    <source>
        <dbReference type="EMBL" id="KAI3665801.1"/>
    </source>
</evidence>
<reference evidence="1 2" key="2">
    <citation type="journal article" date="2022" name="Mol. Ecol. Resour.">
        <title>The genomes of chicory, endive, great burdock and yacon provide insights into Asteraceae paleo-polyploidization history and plant inulin production.</title>
        <authorList>
            <person name="Fan W."/>
            <person name="Wang S."/>
            <person name="Wang H."/>
            <person name="Wang A."/>
            <person name="Jiang F."/>
            <person name="Liu H."/>
            <person name="Zhao H."/>
            <person name="Xu D."/>
            <person name="Zhang Y."/>
        </authorList>
    </citation>
    <scope>NUCLEOTIDE SEQUENCE [LARGE SCALE GENOMIC DNA]</scope>
    <source>
        <strain evidence="2">cv. Niubang</strain>
    </source>
</reference>
<reference evidence="2" key="1">
    <citation type="journal article" date="2022" name="Mol. Ecol. Resour.">
        <title>The genomes of chicory, endive, great burdock and yacon provide insights into Asteraceae palaeo-polyploidization history and plant inulin production.</title>
        <authorList>
            <person name="Fan W."/>
            <person name="Wang S."/>
            <person name="Wang H."/>
            <person name="Wang A."/>
            <person name="Jiang F."/>
            <person name="Liu H."/>
            <person name="Zhao H."/>
            <person name="Xu D."/>
            <person name="Zhang Y."/>
        </authorList>
    </citation>
    <scope>NUCLEOTIDE SEQUENCE [LARGE SCALE GENOMIC DNA]</scope>
    <source>
        <strain evidence="2">cv. Niubang</strain>
    </source>
</reference>
<sequence length="116" mass="13218">MAFTLPSPATAAARRRLFLIASTSTLPSPATQLPQFIMLVDFDYNSPWLVDFRKDRVSLVLFVAACMAKMKAMLIEMVRHIGTAFAFAAFFRMVYTRELVHRNLLEMMRCHGSRKG</sequence>
<accession>A0ACB8XGU4</accession>
<evidence type="ECO:0000313" key="2">
    <source>
        <dbReference type="Proteomes" id="UP001055879"/>
    </source>
</evidence>
<organism evidence="1 2">
    <name type="scientific">Arctium lappa</name>
    <name type="common">Greater burdock</name>
    <name type="synonym">Lappa major</name>
    <dbReference type="NCBI Taxonomy" id="4217"/>
    <lineage>
        <taxon>Eukaryota</taxon>
        <taxon>Viridiplantae</taxon>
        <taxon>Streptophyta</taxon>
        <taxon>Embryophyta</taxon>
        <taxon>Tracheophyta</taxon>
        <taxon>Spermatophyta</taxon>
        <taxon>Magnoliopsida</taxon>
        <taxon>eudicotyledons</taxon>
        <taxon>Gunneridae</taxon>
        <taxon>Pentapetalae</taxon>
        <taxon>asterids</taxon>
        <taxon>campanulids</taxon>
        <taxon>Asterales</taxon>
        <taxon>Asteraceae</taxon>
        <taxon>Carduoideae</taxon>
        <taxon>Cardueae</taxon>
        <taxon>Arctiinae</taxon>
        <taxon>Arctium</taxon>
    </lineage>
</organism>
<dbReference type="Proteomes" id="UP001055879">
    <property type="component" value="Linkage Group LG18"/>
</dbReference>
<keyword evidence="2" id="KW-1185">Reference proteome</keyword>
<gene>
    <name evidence="1" type="ORF">L6452_44435</name>
</gene>
<name>A0ACB8XGU4_ARCLA</name>
<protein>
    <submittedName>
        <fullName evidence="1">Uncharacterized protein</fullName>
    </submittedName>
</protein>
<proteinExistence type="predicted"/>
<dbReference type="EMBL" id="CM042064">
    <property type="protein sequence ID" value="KAI3665801.1"/>
    <property type="molecule type" value="Genomic_DNA"/>
</dbReference>